<feature type="compositionally biased region" description="Basic and acidic residues" evidence="1">
    <location>
        <begin position="57"/>
        <end position="67"/>
    </location>
</feature>
<dbReference type="InterPro" id="IPR006786">
    <property type="entry name" value="Pinin_SDK_MemA"/>
</dbReference>
<sequence>MAENTKNSSCSSATGPVPSKRYPSPSSDSDSKRICLHDSREPTSSTPNKASPNSTKDVAKEISETTHQESLSNVVQPFTQEINQTAPRSTYETAPNEASPGIAQEAPQVATEQPALEAKLCKPDKSVQDTAHEACKMPLIERWQEINQETPNAIIEKVTPEVAQNISLLAAENTITEFTSNDTQSISGIPAIESPQKLFHPATEKTTSKFAKSEVQLLSQESIQEASETPKKDEFQEASELFMKKLIPQIAKEAFEKATEGISPEVSLGNLPINFENLMHQDKQEVLQVLAKGKLKENSRDAFPATIEELTPVAVSSDIQGFSQNTAQEITQARTEDILLEVSQEPLQISIEETLPDTAESKTQGLSQINIKDDSQITTENSIDEDIQKVPQLNTRDIDREVSPEPSQITTEETMPDTAESKTQDLSQANIKDDSQITTESSIDEDIQKVPQLNTADIDLEVLNKSSQLLPEDKSKETVQDTSSIDIEKTTSIIVPSDMQGISKETAQENTKIAGEEIKTEISHADSPIVNDSKPSEARRQSRVVEEKKRGQRLFGGLLSTLSQSSPNGQQRRRLEIEKRQLERAKIRKVQDNVNKVERIAKLNAARIKEQSKFKKETFHIQKANVLAMANFLCTKTEPRLYYKPWELLPEQEEKVKSQIASASAKFKGSESSKDGDDQVRLNDGEKLNESSMEIVGEPHTEPPNIAVVADAHNAATSVIPPTTNDVVDYPNKDSKVEEREREEHNCEVMVENEEDTVIY</sequence>
<dbReference type="EMBL" id="UNSH01000086">
    <property type="protein sequence ID" value="SZF06045.1"/>
    <property type="molecule type" value="Genomic_DNA"/>
</dbReference>
<dbReference type="Proteomes" id="UP000275772">
    <property type="component" value="Unassembled WGS sequence"/>
</dbReference>
<evidence type="ECO:0000256" key="1">
    <source>
        <dbReference type="SAM" id="MobiDB-lite"/>
    </source>
</evidence>
<feature type="region of interest" description="Disordered" evidence="1">
    <location>
        <begin position="523"/>
        <end position="547"/>
    </location>
</feature>
<name>A0A383V2K3_BLUHO</name>
<feature type="region of interest" description="Disordered" evidence="1">
    <location>
        <begin position="664"/>
        <end position="683"/>
    </location>
</feature>
<accession>A0A383V2K3</accession>
<feature type="region of interest" description="Disordered" evidence="1">
    <location>
        <begin position="719"/>
        <end position="744"/>
    </location>
</feature>
<feature type="compositionally biased region" description="Polar residues" evidence="1">
    <location>
        <begin position="424"/>
        <end position="441"/>
    </location>
</feature>
<feature type="compositionally biased region" description="Polar residues" evidence="1">
    <location>
        <begin position="68"/>
        <end position="93"/>
    </location>
</feature>
<dbReference type="Pfam" id="PF04696">
    <property type="entry name" value="Pinin_SDK_memA"/>
    <property type="match status" value="1"/>
</dbReference>
<feature type="region of interest" description="Disordered" evidence="1">
    <location>
        <begin position="1"/>
        <end position="111"/>
    </location>
</feature>
<feature type="compositionally biased region" description="Basic and acidic residues" evidence="1">
    <location>
        <begin position="731"/>
        <end position="744"/>
    </location>
</feature>
<feature type="compositionally biased region" description="Basic and acidic residues" evidence="1">
    <location>
        <begin position="534"/>
        <end position="547"/>
    </location>
</feature>
<evidence type="ECO:0000313" key="4">
    <source>
        <dbReference type="Proteomes" id="UP000275772"/>
    </source>
</evidence>
<feature type="compositionally biased region" description="Basic and acidic residues" evidence="1">
    <location>
        <begin position="668"/>
        <end position="683"/>
    </location>
</feature>
<feature type="compositionally biased region" description="Basic and acidic residues" evidence="1">
    <location>
        <begin position="29"/>
        <end position="41"/>
    </location>
</feature>
<proteinExistence type="predicted"/>
<dbReference type="VEuPathDB" id="FungiDB:BLGHR1_16848"/>
<feature type="compositionally biased region" description="Polar residues" evidence="1">
    <location>
        <begin position="42"/>
        <end position="56"/>
    </location>
</feature>
<reference evidence="3 4" key="1">
    <citation type="submission" date="2017-11" db="EMBL/GenBank/DDBJ databases">
        <authorList>
            <person name="Kracher B."/>
        </authorList>
    </citation>
    <scope>NUCLEOTIDE SEQUENCE [LARGE SCALE GENOMIC DNA]</scope>
    <source>
        <strain evidence="3 4">RACE1</strain>
    </source>
</reference>
<evidence type="ECO:0000259" key="2">
    <source>
        <dbReference type="Pfam" id="PF04696"/>
    </source>
</evidence>
<evidence type="ECO:0000313" key="3">
    <source>
        <dbReference type="EMBL" id="SZF06045.1"/>
    </source>
</evidence>
<feature type="region of interest" description="Disordered" evidence="1">
    <location>
        <begin position="354"/>
        <end position="373"/>
    </location>
</feature>
<feature type="region of interest" description="Disordered" evidence="1">
    <location>
        <begin position="378"/>
        <end position="444"/>
    </location>
</feature>
<feature type="compositionally biased region" description="Polar residues" evidence="1">
    <location>
        <begin position="361"/>
        <end position="373"/>
    </location>
</feature>
<gene>
    <name evidence="3" type="ORF">BLGHR1_16848</name>
</gene>
<organism evidence="3 4">
    <name type="scientific">Blumeria hordei</name>
    <name type="common">Barley powdery mildew</name>
    <name type="synonym">Blumeria graminis f. sp. hordei</name>
    <dbReference type="NCBI Taxonomy" id="2867405"/>
    <lineage>
        <taxon>Eukaryota</taxon>
        <taxon>Fungi</taxon>
        <taxon>Dikarya</taxon>
        <taxon>Ascomycota</taxon>
        <taxon>Pezizomycotina</taxon>
        <taxon>Leotiomycetes</taxon>
        <taxon>Erysiphales</taxon>
        <taxon>Erysiphaceae</taxon>
        <taxon>Blumeria</taxon>
    </lineage>
</organism>
<feature type="domain" description="Pinin/SDK/MemA protein" evidence="2">
    <location>
        <begin position="546"/>
        <end position="660"/>
    </location>
</feature>
<dbReference type="AlphaFoldDB" id="A0A383V2K3"/>
<feature type="compositionally biased region" description="Polar residues" evidence="1">
    <location>
        <begin position="1"/>
        <end position="14"/>
    </location>
</feature>
<protein>
    <recommendedName>
        <fullName evidence="2">Pinin/SDK/MemA protein domain-containing protein</fullName>
    </recommendedName>
</protein>